<organism evidence="5 6">
    <name type="scientific">Ancylostoma duodenale</name>
    <dbReference type="NCBI Taxonomy" id="51022"/>
    <lineage>
        <taxon>Eukaryota</taxon>
        <taxon>Metazoa</taxon>
        <taxon>Ecdysozoa</taxon>
        <taxon>Nematoda</taxon>
        <taxon>Chromadorea</taxon>
        <taxon>Rhabditida</taxon>
        <taxon>Rhabditina</taxon>
        <taxon>Rhabditomorpha</taxon>
        <taxon>Strongyloidea</taxon>
        <taxon>Ancylostomatidae</taxon>
        <taxon>Ancylostomatinae</taxon>
        <taxon>Ancylostoma</taxon>
    </lineage>
</organism>
<feature type="non-terminal residue" evidence="5">
    <location>
        <position position="84"/>
    </location>
</feature>
<sequence>FAFIHAARKTLSTVKTSMIATWTHKTETEPPLFPSDQAASEFLAKLDGGFLLAYSIGLFGGGVLGDRYDPRVVLSIGMWLSAIV</sequence>
<evidence type="ECO:0000313" key="6">
    <source>
        <dbReference type="Proteomes" id="UP000054047"/>
    </source>
</evidence>
<keyword evidence="2" id="KW-0812">Transmembrane</keyword>
<keyword evidence="6" id="KW-1185">Reference proteome</keyword>
<feature type="non-terminal residue" evidence="5">
    <location>
        <position position="1"/>
    </location>
</feature>
<evidence type="ECO:0008006" key="7">
    <source>
        <dbReference type="Google" id="ProtNLM"/>
    </source>
</evidence>
<dbReference type="PANTHER" id="PTHR43184">
    <property type="entry name" value="MAJOR FACILITATOR SUPERFAMILY TRANSPORTER 16, ISOFORM B"/>
    <property type="match status" value="1"/>
</dbReference>
<dbReference type="SUPFAM" id="SSF103473">
    <property type="entry name" value="MFS general substrate transporter"/>
    <property type="match status" value="1"/>
</dbReference>
<dbReference type="InterPro" id="IPR036259">
    <property type="entry name" value="MFS_trans_sf"/>
</dbReference>
<evidence type="ECO:0000256" key="4">
    <source>
        <dbReference type="ARBA" id="ARBA00023136"/>
    </source>
</evidence>
<evidence type="ECO:0000256" key="2">
    <source>
        <dbReference type="ARBA" id="ARBA00022692"/>
    </source>
</evidence>
<evidence type="ECO:0000313" key="5">
    <source>
        <dbReference type="EMBL" id="KIH42996.1"/>
    </source>
</evidence>
<evidence type="ECO:0000256" key="1">
    <source>
        <dbReference type="ARBA" id="ARBA00004141"/>
    </source>
</evidence>
<protein>
    <recommendedName>
        <fullName evidence="7">Major facilitator superfamily (MFS) profile domain-containing protein</fullName>
    </recommendedName>
</protein>
<dbReference type="Gene3D" id="1.20.1250.20">
    <property type="entry name" value="MFS general substrate transporter like domains"/>
    <property type="match status" value="1"/>
</dbReference>
<accession>A0A0C2FD78</accession>
<dbReference type="GO" id="GO:0005789">
    <property type="term" value="C:endoplasmic reticulum membrane"/>
    <property type="evidence" value="ECO:0007669"/>
    <property type="project" value="TreeGrafter"/>
</dbReference>
<dbReference type="PANTHER" id="PTHR43184:SF12">
    <property type="entry name" value="SUGAR PHOSPHATE EXCHANGER 3"/>
    <property type="match status" value="1"/>
</dbReference>
<dbReference type="Proteomes" id="UP000054047">
    <property type="component" value="Unassembled WGS sequence"/>
</dbReference>
<evidence type="ECO:0000256" key="3">
    <source>
        <dbReference type="ARBA" id="ARBA00022989"/>
    </source>
</evidence>
<reference evidence="5 6" key="1">
    <citation type="submission" date="2013-12" db="EMBL/GenBank/DDBJ databases">
        <title>Draft genome of the parsitic nematode Ancylostoma duodenale.</title>
        <authorList>
            <person name="Mitreva M."/>
        </authorList>
    </citation>
    <scope>NUCLEOTIDE SEQUENCE [LARGE SCALE GENOMIC DNA]</scope>
    <source>
        <strain evidence="5 6">Zhejiang</strain>
    </source>
</reference>
<keyword evidence="3" id="KW-1133">Transmembrane helix</keyword>
<comment type="subcellular location">
    <subcellularLocation>
        <location evidence="1">Membrane</location>
        <topology evidence="1">Multi-pass membrane protein</topology>
    </subcellularLocation>
</comment>
<gene>
    <name evidence="5" type="ORF">ANCDUO_27012</name>
</gene>
<proteinExistence type="predicted"/>
<dbReference type="OrthoDB" id="3639251at2759"/>
<keyword evidence="4" id="KW-0472">Membrane</keyword>
<name>A0A0C2FD78_9BILA</name>
<dbReference type="EMBL" id="KN790178">
    <property type="protein sequence ID" value="KIH42996.1"/>
    <property type="molecule type" value="Genomic_DNA"/>
</dbReference>
<dbReference type="AlphaFoldDB" id="A0A0C2FD78"/>